<evidence type="ECO:0000313" key="3">
    <source>
        <dbReference type="Proteomes" id="UP001197770"/>
    </source>
</evidence>
<feature type="region of interest" description="Disordered" evidence="1">
    <location>
        <begin position="1"/>
        <end position="32"/>
    </location>
</feature>
<gene>
    <name evidence="2" type="ORF">LLW17_01415</name>
</gene>
<evidence type="ECO:0000256" key="1">
    <source>
        <dbReference type="SAM" id="MobiDB-lite"/>
    </source>
</evidence>
<reference evidence="2 3" key="1">
    <citation type="submission" date="2021-11" db="EMBL/GenBank/DDBJ databases">
        <title>Seasonal and diel survey of microbial diversity of the Tyrrhenian coast.</title>
        <authorList>
            <person name="Gattoni G."/>
            <person name="Corral P."/>
        </authorList>
    </citation>
    <scope>NUCLEOTIDE SEQUENCE [LARGE SCALE GENOMIC DNA]</scope>
    <source>
        <strain evidence="2 3">Mr9</strain>
    </source>
</reference>
<dbReference type="Pfam" id="PF06074">
    <property type="entry name" value="Portal_Mu"/>
    <property type="match status" value="1"/>
</dbReference>
<comment type="caution">
    <text evidence="2">The sequence shown here is derived from an EMBL/GenBank/DDBJ whole genome shotgun (WGS) entry which is preliminary data.</text>
</comment>
<proteinExistence type="predicted"/>
<keyword evidence="3" id="KW-1185">Reference proteome</keyword>
<organism evidence="2 3">
    <name type="scientific">Leeuwenhoekiella parthenopeia</name>
    <dbReference type="NCBI Taxonomy" id="2890320"/>
    <lineage>
        <taxon>Bacteria</taxon>
        <taxon>Pseudomonadati</taxon>
        <taxon>Bacteroidota</taxon>
        <taxon>Flavobacteriia</taxon>
        <taxon>Flavobacteriales</taxon>
        <taxon>Flavobacteriaceae</taxon>
        <taxon>Leeuwenhoekiella</taxon>
    </lineage>
</organism>
<sequence length="408" mass="46822">MARNSKKGKSYRQQSYNLAQGSNTKSKAPNYSGMIAPKAISQARQDIKTWKEAERLTKLEENPKWWKQILLYKDIRKDALLTSQYKNRTLKALGETIILKKPNGDIDQEQSDFLNNAVWSNEINKHILDSIYEGHSLLEFSFNDAGILQVDLIPRENVNPRDGLFYPDYMEDKSIDYREVREYGTWLLEFGEKDDLGLLNNAVPHVLFKRFAQSCWSELCEINGIPPRVLKTNTQDPTMMRRGEKMMRDMGAAAWFIIDESEKFEFAQSATQSGDVYSKLITLCDNQNSLLFSGAIIGQDTKNGSRSKDESSREVLQTLIDGDLVLLEKYWNSRVIPALQALGVIKGDVTYGYEQTEDLEQLWKMTSEVMQYKNVDDKWLIDKFGIQVTGDRVQPSAQNLNLGLDFFD</sequence>
<accession>A0ABS8GPC3</accession>
<feature type="compositionally biased region" description="Polar residues" evidence="1">
    <location>
        <begin position="11"/>
        <end position="29"/>
    </location>
</feature>
<feature type="compositionally biased region" description="Basic residues" evidence="1">
    <location>
        <begin position="1"/>
        <end position="10"/>
    </location>
</feature>
<protein>
    <submittedName>
        <fullName evidence="2">DUF935 domain-containing protein</fullName>
    </submittedName>
</protein>
<name>A0ABS8GPC3_9FLAO</name>
<evidence type="ECO:0000313" key="2">
    <source>
        <dbReference type="EMBL" id="MCC4211363.1"/>
    </source>
</evidence>
<dbReference type="InterPro" id="IPR009279">
    <property type="entry name" value="Portal_Mu"/>
</dbReference>
<dbReference type="Proteomes" id="UP001197770">
    <property type="component" value="Unassembled WGS sequence"/>
</dbReference>
<dbReference type="EMBL" id="JAJGMW010000002">
    <property type="protein sequence ID" value="MCC4211363.1"/>
    <property type="molecule type" value="Genomic_DNA"/>
</dbReference>
<dbReference type="RefSeq" id="WP_228228484.1">
    <property type="nucleotide sequence ID" value="NZ_JAJGMW010000002.1"/>
</dbReference>